<accession>A0ABZ0LN96</accession>
<evidence type="ECO:0000313" key="2">
    <source>
        <dbReference type="EMBL" id="WOX20965.1"/>
    </source>
</evidence>
<reference evidence="2 3" key="1">
    <citation type="submission" date="2023-10" db="EMBL/GenBank/DDBJ databases">
        <title>The genome sequence of Streptomyces sp. HUAS YS2.</title>
        <authorList>
            <person name="Mo P."/>
        </authorList>
    </citation>
    <scope>NUCLEOTIDE SEQUENCE [LARGE SCALE GENOMIC DNA]</scope>
    <source>
        <strain evidence="2 3">HUAS YS2</strain>
    </source>
</reference>
<evidence type="ECO:0000259" key="1">
    <source>
        <dbReference type="Pfam" id="PF04149"/>
    </source>
</evidence>
<dbReference type="Pfam" id="PF04149">
    <property type="entry name" value="DUF397"/>
    <property type="match status" value="1"/>
</dbReference>
<dbReference type="EMBL" id="CP137573">
    <property type="protein sequence ID" value="WOX20965.1"/>
    <property type="molecule type" value="Genomic_DNA"/>
</dbReference>
<evidence type="ECO:0000313" key="3">
    <source>
        <dbReference type="Proteomes" id="UP001301731"/>
    </source>
</evidence>
<proteinExistence type="predicted"/>
<organism evidence="2 3">
    <name type="scientific">Streptomyces solicathayae</name>
    <dbReference type="NCBI Taxonomy" id="3081768"/>
    <lineage>
        <taxon>Bacteria</taxon>
        <taxon>Bacillati</taxon>
        <taxon>Actinomycetota</taxon>
        <taxon>Actinomycetes</taxon>
        <taxon>Kitasatosporales</taxon>
        <taxon>Streptomycetaceae</taxon>
        <taxon>Streptomyces</taxon>
    </lineage>
</organism>
<feature type="domain" description="DUF397" evidence="1">
    <location>
        <begin position="17"/>
        <end position="70"/>
    </location>
</feature>
<dbReference type="RefSeq" id="WP_318101727.1">
    <property type="nucleotide sequence ID" value="NZ_CP137573.1"/>
</dbReference>
<name>A0ABZ0LN96_9ACTN</name>
<dbReference type="Proteomes" id="UP001301731">
    <property type="component" value="Chromosome"/>
</dbReference>
<sequence>MPADIPDIYRRTDLTRAAWHKSSHSEGGADCLEVAFLDGGTVALRDSKDLSRPALLCTPAEWAAFTAGVRGGEFDQ</sequence>
<keyword evidence="3" id="KW-1185">Reference proteome</keyword>
<protein>
    <submittedName>
        <fullName evidence="2">DUF397 domain-containing protein</fullName>
    </submittedName>
</protein>
<dbReference type="InterPro" id="IPR007278">
    <property type="entry name" value="DUF397"/>
</dbReference>
<gene>
    <name evidence="2" type="ORF">R2D22_06000</name>
</gene>